<keyword evidence="2" id="KW-1185">Reference proteome</keyword>
<organism evidence="1 2">
    <name type="scientific">Trichothecium roseum</name>
    <dbReference type="NCBI Taxonomy" id="47278"/>
    <lineage>
        <taxon>Eukaryota</taxon>
        <taxon>Fungi</taxon>
        <taxon>Dikarya</taxon>
        <taxon>Ascomycota</taxon>
        <taxon>Pezizomycotina</taxon>
        <taxon>Sordariomycetes</taxon>
        <taxon>Hypocreomycetidae</taxon>
        <taxon>Hypocreales</taxon>
        <taxon>Hypocreales incertae sedis</taxon>
        <taxon>Trichothecium</taxon>
    </lineage>
</organism>
<dbReference type="Proteomes" id="UP001163324">
    <property type="component" value="Chromosome 6"/>
</dbReference>
<protein>
    <submittedName>
        <fullName evidence="1">Uncharacterized protein</fullName>
    </submittedName>
</protein>
<name>A0ACC0UY24_9HYPO</name>
<comment type="caution">
    <text evidence="1">The sequence shown here is derived from an EMBL/GenBank/DDBJ whole genome shotgun (WGS) entry which is preliminary data.</text>
</comment>
<reference evidence="1" key="1">
    <citation type="submission" date="2022-10" db="EMBL/GenBank/DDBJ databases">
        <title>Complete Genome of Trichothecium roseum strain YXFP-22015, a Plant Pathogen Isolated from Citrus.</title>
        <authorList>
            <person name="Wang Y."/>
            <person name="Zhu L."/>
        </authorList>
    </citation>
    <scope>NUCLEOTIDE SEQUENCE</scope>
    <source>
        <strain evidence="1">YXFP-22015</strain>
    </source>
</reference>
<evidence type="ECO:0000313" key="2">
    <source>
        <dbReference type="Proteomes" id="UP001163324"/>
    </source>
</evidence>
<gene>
    <name evidence="1" type="ORF">N3K66_006488</name>
</gene>
<evidence type="ECO:0000313" key="1">
    <source>
        <dbReference type="EMBL" id="KAI9898128.1"/>
    </source>
</evidence>
<proteinExistence type="predicted"/>
<accession>A0ACC0UY24</accession>
<dbReference type="EMBL" id="CM047945">
    <property type="protein sequence ID" value="KAI9898128.1"/>
    <property type="molecule type" value="Genomic_DNA"/>
</dbReference>
<sequence>MSTPSPDSNVRGGCDVGAIRHPDAIAPDEETALLGSRSPDGSSSSVTQVVAEEESQESWNEPRINTYRFAACNLTFLILGMHDACLGALIPYIEPHYGISYTTVSTLFVVPILGYLVAALSNSAVHHAVGRRGIAILGPLCRLAAFVPMALAPAYFPLLPAVLVLTGLGNGFNDSAWNAWVGNMHSANELLGILHGTYGVGGAIAPIVASAMITKLGLQWYTYYWVMVAMTLLELVVAGTAFWSSTAASYREGLESSIDNNGDGAPRKPATTRQILSTPVPWLLALFLFAYVGSEVSLGGWIPTFMIEVRHADPFLAGLTATLFWAGLTLGRVILGFVTGRVGEKLAITIYIALALALQLVYWLVPDLVVSMVSVVLVGFFLGPLFPATIVLLTKLLPKDQHVAAIGLTAALGCSGAALFPFMVGAIAESHGVKVLQPFVVGILVADMFVWLLLPGGFRRGGLEKARDEGYTLLGW</sequence>